<comment type="caution">
    <text evidence="3">The sequence shown here is derived from an EMBL/GenBank/DDBJ whole genome shotgun (WGS) entry which is preliminary data.</text>
</comment>
<feature type="repeat" description="PPR" evidence="2">
    <location>
        <begin position="319"/>
        <end position="353"/>
    </location>
</feature>
<dbReference type="Pfam" id="PF20431">
    <property type="entry name" value="E_motif"/>
    <property type="match status" value="1"/>
</dbReference>
<keyword evidence="1" id="KW-0677">Repeat</keyword>
<dbReference type="Proteomes" id="UP001187471">
    <property type="component" value="Unassembled WGS sequence"/>
</dbReference>
<evidence type="ECO:0000313" key="3">
    <source>
        <dbReference type="EMBL" id="KAK2980931.1"/>
    </source>
</evidence>
<dbReference type="InterPro" id="IPR002885">
    <property type="entry name" value="PPR_rpt"/>
</dbReference>
<dbReference type="InterPro" id="IPR046960">
    <property type="entry name" value="PPR_At4g14850-like_plant"/>
</dbReference>
<dbReference type="Pfam" id="PF01535">
    <property type="entry name" value="PPR"/>
    <property type="match status" value="2"/>
</dbReference>
<name>A0AA88RER7_9ASTE</name>
<feature type="repeat" description="PPR" evidence="2">
    <location>
        <begin position="288"/>
        <end position="318"/>
    </location>
</feature>
<dbReference type="PANTHER" id="PTHR47926:SF401">
    <property type="entry name" value="PENTATRICOPEPTIDE REPEAT-CONTAINING PROTEIN"/>
    <property type="match status" value="1"/>
</dbReference>
<keyword evidence="4" id="KW-1185">Reference proteome</keyword>
<dbReference type="FunFam" id="1.25.40.10:FF:000329">
    <property type="entry name" value="Pentatricopeptide repeat-containing protein"/>
    <property type="match status" value="1"/>
</dbReference>
<evidence type="ECO:0000313" key="4">
    <source>
        <dbReference type="Proteomes" id="UP001187471"/>
    </source>
</evidence>
<dbReference type="Pfam" id="PF13041">
    <property type="entry name" value="PPR_2"/>
    <property type="match status" value="2"/>
</dbReference>
<dbReference type="EMBL" id="JAVXUO010001575">
    <property type="protein sequence ID" value="KAK2980931.1"/>
    <property type="molecule type" value="Genomic_DNA"/>
</dbReference>
<reference evidence="3" key="1">
    <citation type="submission" date="2022-12" db="EMBL/GenBank/DDBJ databases">
        <title>Draft genome assemblies for two species of Escallonia (Escalloniales).</title>
        <authorList>
            <person name="Chanderbali A."/>
            <person name="Dervinis C."/>
            <person name="Anghel I."/>
            <person name="Soltis D."/>
            <person name="Soltis P."/>
            <person name="Zapata F."/>
        </authorList>
    </citation>
    <scope>NUCLEOTIDE SEQUENCE</scope>
    <source>
        <strain evidence="3">UCBG92.1500</strain>
        <tissue evidence="3">Leaf</tissue>
    </source>
</reference>
<dbReference type="AlphaFoldDB" id="A0AA88RER7"/>
<proteinExistence type="predicted"/>
<evidence type="ECO:0000256" key="2">
    <source>
        <dbReference type="PROSITE-ProRule" id="PRU00708"/>
    </source>
</evidence>
<dbReference type="FunFam" id="1.25.40.10:FF:000348">
    <property type="entry name" value="Pentatricopeptide repeat-containing protein chloroplastic"/>
    <property type="match status" value="1"/>
</dbReference>
<dbReference type="GO" id="GO:0009451">
    <property type="term" value="P:RNA modification"/>
    <property type="evidence" value="ECO:0007669"/>
    <property type="project" value="InterPro"/>
</dbReference>
<organism evidence="3 4">
    <name type="scientific">Escallonia rubra</name>
    <dbReference type="NCBI Taxonomy" id="112253"/>
    <lineage>
        <taxon>Eukaryota</taxon>
        <taxon>Viridiplantae</taxon>
        <taxon>Streptophyta</taxon>
        <taxon>Embryophyta</taxon>
        <taxon>Tracheophyta</taxon>
        <taxon>Spermatophyta</taxon>
        <taxon>Magnoliopsida</taxon>
        <taxon>eudicotyledons</taxon>
        <taxon>Gunneridae</taxon>
        <taxon>Pentapetalae</taxon>
        <taxon>asterids</taxon>
        <taxon>campanulids</taxon>
        <taxon>Escalloniales</taxon>
        <taxon>Escalloniaceae</taxon>
        <taxon>Escallonia</taxon>
    </lineage>
</organism>
<dbReference type="InterPro" id="IPR011990">
    <property type="entry name" value="TPR-like_helical_dom_sf"/>
</dbReference>
<dbReference type="Gene3D" id="1.25.40.10">
    <property type="entry name" value="Tetratricopeptide repeat domain"/>
    <property type="match status" value="4"/>
</dbReference>
<gene>
    <name evidence="3" type="ORF">RJ640_022910</name>
</gene>
<sequence>MIESQRLCPISVIARLLQECKTMRELKQIHAHITTSPHLSKTDRYLLTSRLLFSCTTSNSASLRYAAAVFQSIHNPNLFMYNTMIRALACKTNYKDKPSSSQSLILYKQMLCSDIVPDHITFPFLLKECVNRVDGEMGRSIHAHVFKFGLCCDVFVQNLMISLYGVCGVLYSARRVFDEMSNKDVVSWNSMVIGCLRSGALDLALELFGKMKKRNVITWNSIITGFVQGGRPKEAIEFFHEMQVLSDDMVSPDKITVASVVSACASLGGLDQGRWVHSYLVRSGLECDMVIGTALVDMYGKCGCVERAVEVFKQMPRKDVLAWTAMISVFALHGYGEEAFDLFQTMVELGVKPNPVTFVGLLSACAHSGLVDKGSWCFNIMRSVFLIEPQVQHYACMVDILSRAGEFDEAERLIRNMPMEPDVFVWGALLGGCQMHGHIELGEKVAQNLISVEPVNHAFYVTLRDIYAKGGRFDDVKRIRAFMNDEGIEKEVPGSSMVEIDGLVYEFSVRGAPGVVMEGILCVIYGLTGEMKIHGNTINLIE</sequence>
<protein>
    <submittedName>
        <fullName evidence="3">Uncharacterized protein</fullName>
    </submittedName>
</protein>
<evidence type="ECO:0000256" key="1">
    <source>
        <dbReference type="ARBA" id="ARBA00022737"/>
    </source>
</evidence>
<dbReference type="GO" id="GO:0003723">
    <property type="term" value="F:RNA binding"/>
    <property type="evidence" value="ECO:0007669"/>
    <property type="project" value="InterPro"/>
</dbReference>
<dbReference type="PANTHER" id="PTHR47926">
    <property type="entry name" value="PENTATRICOPEPTIDE REPEAT-CONTAINING PROTEIN"/>
    <property type="match status" value="1"/>
</dbReference>
<feature type="repeat" description="PPR" evidence="2">
    <location>
        <begin position="184"/>
        <end position="218"/>
    </location>
</feature>
<dbReference type="NCBIfam" id="TIGR00756">
    <property type="entry name" value="PPR"/>
    <property type="match status" value="5"/>
</dbReference>
<dbReference type="PROSITE" id="PS51375">
    <property type="entry name" value="PPR"/>
    <property type="match status" value="3"/>
</dbReference>
<accession>A0AA88RER7</accession>
<dbReference type="InterPro" id="IPR046848">
    <property type="entry name" value="E_motif"/>
</dbReference>